<evidence type="ECO:0000256" key="5">
    <source>
        <dbReference type="ARBA" id="ARBA00022908"/>
    </source>
</evidence>
<dbReference type="EMBL" id="CP099959">
    <property type="protein sequence ID" value="XCC57684.1"/>
    <property type="molecule type" value="Genomic_DNA"/>
</dbReference>
<organism evidence="12">
    <name type="scientific">Polynucleobacter sp. UK-FUSCHL-C3</name>
    <dbReference type="NCBI Taxonomy" id="2955208"/>
    <lineage>
        <taxon>Bacteria</taxon>
        <taxon>Pseudomonadati</taxon>
        <taxon>Pseudomonadota</taxon>
        <taxon>Betaproteobacteria</taxon>
        <taxon>Burkholderiales</taxon>
        <taxon>Burkholderiaceae</taxon>
        <taxon>Polynucleobacter</taxon>
    </lineage>
</organism>
<evidence type="ECO:0000256" key="1">
    <source>
        <dbReference type="ARBA" id="ARBA00004496"/>
    </source>
</evidence>
<keyword evidence="3 9" id="KW-0132">Cell division</keyword>
<dbReference type="GO" id="GO:0009037">
    <property type="term" value="F:tyrosine-based site-specific recombinase activity"/>
    <property type="evidence" value="ECO:0007669"/>
    <property type="project" value="UniProtKB-UniRule"/>
</dbReference>
<evidence type="ECO:0000256" key="7">
    <source>
        <dbReference type="ARBA" id="ARBA00023172"/>
    </source>
</evidence>
<dbReference type="InterPro" id="IPR050090">
    <property type="entry name" value="Tyrosine_recombinase_XerCD"/>
</dbReference>
<dbReference type="SUPFAM" id="SSF56349">
    <property type="entry name" value="DNA breaking-rejoining enzymes"/>
    <property type="match status" value="1"/>
</dbReference>
<dbReference type="InterPro" id="IPR044068">
    <property type="entry name" value="CB"/>
</dbReference>
<comment type="subunit">
    <text evidence="9">Forms a cyclic heterotetrameric complex composed of two molecules of XerC and two molecules of XerD.</text>
</comment>
<dbReference type="GO" id="GO:0006313">
    <property type="term" value="P:DNA transposition"/>
    <property type="evidence" value="ECO:0007669"/>
    <property type="project" value="UniProtKB-UniRule"/>
</dbReference>
<feature type="active site" evidence="9">
    <location>
        <position position="261"/>
    </location>
</feature>
<evidence type="ECO:0000256" key="9">
    <source>
        <dbReference type="HAMAP-Rule" id="MF_01808"/>
    </source>
</evidence>
<feature type="active site" evidence="9">
    <location>
        <position position="264"/>
    </location>
</feature>
<evidence type="ECO:0000256" key="8">
    <source>
        <dbReference type="ARBA" id="ARBA00023306"/>
    </source>
</evidence>
<keyword evidence="5 9" id="KW-0229">DNA integration</keyword>
<dbReference type="Gene3D" id="1.10.150.130">
    <property type="match status" value="1"/>
</dbReference>
<keyword evidence="2 9" id="KW-0963">Cytoplasm</keyword>
<dbReference type="AlphaFoldDB" id="A0AAU8A2R8"/>
<dbReference type="InterPro" id="IPR002104">
    <property type="entry name" value="Integrase_catalytic"/>
</dbReference>
<evidence type="ECO:0000259" key="11">
    <source>
        <dbReference type="PROSITE" id="PS51900"/>
    </source>
</evidence>
<feature type="active site" evidence="9">
    <location>
        <position position="160"/>
    </location>
</feature>
<comment type="similarity">
    <text evidence="9">Belongs to the 'phage' integrase family. XerC subfamily.</text>
</comment>
<dbReference type="InterPro" id="IPR010998">
    <property type="entry name" value="Integrase_recombinase_N"/>
</dbReference>
<accession>A0AAU8A2R8</accession>
<reference evidence="12" key="1">
    <citation type="submission" date="2022-06" db="EMBL/GenBank/DDBJ databases">
        <title>New Polynucleobacter species.</title>
        <authorList>
            <person name="Hahn M.W."/>
        </authorList>
    </citation>
    <scope>NUCLEOTIDE SEQUENCE</scope>
    <source>
        <strain evidence="12">UK-FUSCHL-C3</strain>
    </source>
</reference>
<proteinExistence type="inferred from homology"/>
<keyword evidence="4 9" id="KW-0159">Chromosome partition</keyword>
<evidence type="ECO:0000259" key="10">
    <source>
        <dbReference type="PROSITE" id="PS51898"/>
    </source>
</evidence>
<dbReference type="PANTHER" id="PTHR30349">
    <property type="entry name" value="PHAGE INTEGRASE-RELATED"/>
    <property type="match status" value="1"/>
</dbReference>
<dbReference type="CDD" id="cd00798">
    <property type="entry name" value="INT_XerDC_C"/>
    <property type="match status" value="1"/>
</dbReference>
<dbReference type="Pfam" id="PF00589">
    <property type="entry name" value="Phage_integrase"/>
    <property type="match status" value="1"/>
</dbReference>
<feature type="active site" evidence="9">
    <location>
        <position position="287"/>
    </location>
</feature>
<sequence>MSDSFPEIEAYLRALHVLRQLSPHTLKAYRTDLLVLQENARAEGLTLSKVSNALIRRWAASLHAKGRSPRTIARTLSAWRGFYAWLALEGEAQKSHSSLSVNPVSDVKAPKRNKLLPKALSVEQAIALVEHAAKEAKEKKDWESYRDYATIELLYSSGLRLSELLGIDVEPSRSSAGWLDWDAAEVSVLGKGNKRRTIPVGKPAMRSLQSWREMRAQYLANTKELALFISIQGTRLSARTVQARLRRLAIRAGLPTHVHPHMMRHSFASHVLQSSHDLRAVQEMLGHASIASTQIYTSLDFQHLAKAYDSAHPRARAKSSGK</sequence>
<dbReference type="GO" id="GO:0003677">
    <property type="term" value="F:DNA binding"/>
    <property type="evidence" value="ECO:0007669"/>
    <property type="project" value="UniProtKB-UniRule"/>
</dbReference>
<evidence type="ECO:0000256" key="4">
    <source>
        <dbReference type="ARBA" id="ARBA00022829"/>
    </source>
</evidence>
<dbReference type="InterPro" id="IPR004107">
    <property type="entry name" value="Integrase_SAM-like_N"/>
</dbReference>
<evidence type="ECO:0000256" key="2">
    <source>
        <dbReference type="ARBA" id="ARBA00022490"/>
    </source>
</evidence>
<feature type="active site" evidence="9">
    <location>
        <position position="191"/>
    </location>
</feature>
<comment type="subcellular location">
    <subcellularLocation>
        <location evidence="1 9">Cytoplasm</location>
    </subcellularLocation>
</comment>
<dbReference type="GO" id="GO:0007059">
    <property type="term" value="P:chromosome segregation"/>
    <property type="evidence" value="ECO:0007669"/>
    <property type="project" value="UniProtKB-UniRule"/>
</dbReference>
<evidence type="ECO:0000256" key="3">
    <source>
        <dbReference type="ARBA" id="ARBA00022618"/>
    </source>
</evidence>
<dbReference type="InterPro" id="IPR011010">
    <property type="entry name" value="DNA_brk_join_enz"/>
</dbReference>
<gene>
    <name evidence="9" type="primary">xerC</name>
    <name evidence="12" type="ORF">NKE59_09425</name>
</gene>
<protein>
    <recommendedName>
        <fullName evidence="9">Tyrosine recombinase XerC</fullName>
    </recommendedName>
</protein>
<dbReference type="PROSITE" id="PS51898">
    <property type="entry name" value="TYR_RECOMBINASE"/>
    <property type="match status" value="1"/>
</dbReference>
<dbReference type="PANTHER" id="PTHR30349:SF81">
    <property type="entry name" value="TYROSINE RECOMBINASE XERC"/>
    <property type="match status" value="1"/>
</dbReference>
<dbReference type="InterPro" id="IPR013762">
    <property type="entry name" value="Integrase-like_cat_sf"/>
</dbReference>
<keyword evidence="8 9" id="KW-0131">Cell cycle</keyword>
<evidence type="ECO:0000256" key="6">
    <source>
        <dbReference type="ARBA" id="ARBA00023125"/>
    </source>
</evidence>
<dbReference type="GO" id="GO:0051301">
    <property type="term" value="P:cell division"/>
    <property type="evidence" value="ECO:0007669"/>
    <property type="project" value="UniProtKB-KW"/>
</dbReference>
<feature type="domain" description="Core-binding (CB)" evidence="11">
    <location>
        <begin position="2"/>
        <end position="87"/>
    </location>
</feature>
<evidence type="ECO:0000313" key="12">
    <source>
        <dbReference type="EMBL" id="XCC57684.1"/>
    </source>
</evidence>
<comment type="function">
    <text evidence="9">Site-specific tyrosine recombinase, which acts by catalyzing the cutting and rejoining of the recombining DNA molecules. The XerC-XerD complex is essential to convert dimers of the bacterial chromosome into monomers to permit their segregation at cell division. It also contributes to the segregational stability of plasmids.</text>
</comment>
<dbReference type="Pfam" id="PF02899">
    <property type="entry name" value="Phage_int_SAM_1"/>
    <property type="match status" value="1"/>
</dbReference>
<dbReference type="PROSITE" id="PS51900">
    <property type="entry name" value="CB"/>
    <property type="match status" value="1"/>
</dbReference>
<keyword evidence="7 9" id="KW-0233">DNA recombination</keyword>
<dbReference type="RefSeq" id="WP_353438758.1">
    <property type="nucleotide sequence ID" value="NZ_CP099959.1"/>
</dbReference>
<keyword evidence="6 9" id="KW-0238">DNA-binding</keyword>
<dbReference type="InterPro" id="IPR023009">
    <property type="entry name" value="Tyrosine_recombinase_XerC/XerD"/>
</dbReference>
<dbReference type="HAMAP" id="MF_01808">
    <property type="entry name" value="Recomb_XerC_XerD"/>
    <property type="match status" value="1"/>
</dbReference>
<name>A0AAU8A2R8_9BURK</name>
<dbReference type="Gene3D" id="1.10.443.10">
    <property type="entry name" value="Intergrase catalytic core"/>
    <property type="match status" value="1"/>
</dbReference>
<feature type="domain" description="Tyr recombinase" evidence="10">
    <location>
        <begin position="115"/>
        <end position="309"/>
    </location>
</feature>
<dbReference type="GO" id="GO:0005737">
    <property type="term" value="C:cytoplasm"/>
    <property type="evidence" value="ECO:0007669"/>
    <property type="project" value="UniProtKB-SubCell"/>
</dbReference>
<feature type="active site" description="O-(3'-phospho-DNA)-tyrosine intermediate" evidence="9">
    <location>
        <position position="296"/>
    </location>
</feature>